<evidence type="ECO:0000313" key="1">
    <source>
        <dbReference type="EMBL" id="WAJ69671.1"/>
    </source>
</evidence>
<dbReference type="RefSeq" id="WP_268073955.1">
    <property type="nucleotide sequence ID" value="NZ_CP109965.1"/>
</dbReference>
<reference evidence="1" key="1">
    <citation type="submission" date="2022-10" db="EMBL/GenBank/DDBJ databases">
        <title>Catenovulum adriacola sp. nov. isolated in the Harbour of Susak.</title>
        <authorList>
            <person name="Schoch T."/>
            <person name="Reich S.J."/>
            <person name="Stoeferle S."/>
            <person name="Flaiz M."/>
            <person name="Kazda M."/>
            <person name="Riedel C.U."/>
            <person name="Duerre P."/>
        </authorList>
    </citation>
    <scope>NUCLEOTIDE SEQUENCE</scope>
    <source>
        <strain evidence="1">TS8</strain>
    </source>
</reference>
<protein>
    <submittedName>
        <fullName evidence="1">DUF2797 domain-containing protein</fullName>
    </submittedName>
</protein>
<accession>A0ABY7AN07</accession>
<evidence type="ECO:0000313" key="2">
    <source>
        <dbReference type="Proteomes" id="UP001163726"/>
    </source>
</evidence>
<name>A0ABY7AN07_9ALTE</name>
<dbReference type="Proteomes" id="UP001163726">
    <property type="component" value="Chromosome"/>
</dbReference>
<sequence>MQGCIKKLKSELTAPIQYQLPLGEQLVDLNQYIGKPIKLIHTGNIYCLNCSKKTKKSFSQGYCFGCMRKLAACDMCIMKPETCHHHLGTCREPQWGEDNCMIDHYVYLANTSGLKVGITRHTQIPTRWIDQGATQALPIFRVKTRLISGLVEIALAEFIADKTNWRALLKGENQDINLQDKAAELKPLIAQKLADIKLKFGEDAVEELNQKTIELSFPVTEYPTKIKSFNFDKDPVVTGVLEGIKGQYLIFDNGVINIRKFTSYECEFEAL</sequence>
<dbReference type="EMBL" id="CP109965">
    <property type="protein sequence ID" value="WAJ69671.1"/>
    <property type="molecule type" value="Genomic_DNA"/>
</dbReference>
<organism evidence="1 2">
    <name type="scientific">Catenovulum adriaticum</name>
    <dbReference type="NCBI Taxonomy" id="2984846"/>
    <lineage>
        <taxon>Bacteria</taxon>
        <taxon>Pseudomonadati</taxon>
        <taxon>Pseudomonadota</taxon>
        <taxon>Gammaproteobacteria</taxon>
        <taxon>Alteromonadales</taxon>
        <taxon>Alteromonadaceae</taxon>
        <taxon>Catenovulum</taxon>
    </lineage>
</organism>
<proteinExistence type="predicted"/>
<keyword evidence="2" id="KW-1185">Reference proteome</keyword>
<dbReference type="InterPro" id="IPR021246">
    <property type="entry name" value="DUF2797"/>
</dbReference>
<gene>
    <name evidence="1" type="ORF">OLW01_10965</name>
</gene>
<dbReference type="Pfam" id="PF10977">
    <property type="entry name" value="DUF2797"/>
    <property type="match status" value="1"/>
</dbReference>